<accession>A0ABW9W521</accession>
<keyword evidence="7" id="KW-1185">Reference proteome</keyword>
<dbReference type="SUPFAM" id="SSF46785">
    <property type="entry name" value="Winged helix' DNA-binding domain"/>
    <property type="match status" value="1"/>
</dbReference>
<sequence length="282" mass="31054">MNQPNWDDLRFFLALHDAGTLSGAARAAGVEHTTVARRIDALEAALAVKLFDRFPKGWSLTAAGKALVPHARNMEDGLHGLLRVAGGTAELSGKVRVSAPPAVTAWVLAPGLQQALHRLPGIELDLRAELKVTDLMRRESDIAIRYNRPTSPGLAVRSLATVTYRLCASEAYLAERAPEQWEFLGYDELLQHTPQHQWLEKVRGTRRYCMRSNDLGTLYQATLAGGGVAVLPDYFPLSPLVQIEAPTCAVKRKLWIVMHEDVRRAAPVRAVADEIIALLSTR</sequence>
<dbReference type="Pfam" id="PF03466">
    <property type="entry name" value="LysR_substrate"/>
    <property type="match status" value="1"/>
</dbReference>
<reference evidence="6 7" key="1">
    <citation type="submission" date="2019-12" db="EMBL/GenBank/DDBJ databases">
        <title>Novel species isolated from a subtropical stream in China.</title>
        <authorList>
            <person name="Lu H."/>
        </authorList>
    </citation>
    <scope>NUCLEOTIDE SEQUENCE [LARGE SCALE GENOMIC DNA]</scope>
    <source>
        <strain evidence="6 7">CY42W</strain>
    </source>
</reference>
<gene>
    <name evidence="6" type="ORF">GTP69_21715</name>
</gene>
<dbReference type="InterPro" id="IPR050176">
    <property type="entry name" value="LTTR"/>
</dbReference>
<dbReference type="InterPro" id="IPR036388">
    <property type="entry name" value="WH-like_DNA-bd_sf"/>
</dbReference>
<dbReference type="PROSITE" id="PS50931">
    <property type="entry name" value="HTH_LYSR"/>
    <property type="match status" value="1"/>
</dbReference>
<evidence type="ECO:0000313" key="6">
    <source>
        <dbReference type="EMBL" id="MYN29026.1"/>
    </source>
</evidence>
<keyword evidence="4" id="KW-0804">Transcription</keyword>
<dbReference type="Pfam" id="PF00126">
    <property type="entry name" value="HTH_1"/>
    <property type="match status" value="1"/>
</dbReference>
<evidence type="ECO:0000256" key="3">
    <source>
        <dbReference type="ARBA" id="ARBA00023125"/>
    </source>
</evidence>
<evidence type="ECO:0000259" key="5">
    <source>
        <dbReference type="PROSITE" id="PS50931"/>
    </source>
</evidence>
<dbReference type="Gene3D" id="1.10.10.10">
    <property type="entry name" value="Winged helix-like DNA-binding domain superfamily/Winged helix DNA-binding domain"/>
    <property type="match status" value="1"/>
</dbReference>
<evidence type="ECO:0000256" key="1">
    <source>
        <dbReference type="ARBA" id="ARBA00009437"/>
    </source>
</evidence>
<evidence type="ECO:0000256" key="2">
    <source>
        <dbReference type="ARBA" id="ARBA00023015"/>
    </source>
</evidence>
<keyword evidence="2" id="KW-0805">Transcription regulation</keyword>
<evidence type="ECO:0000313" key="7">
    <source>
        <dbReference type="Proteomes" id="UP000642144"/>
    </source>
</evidence>
<comment type="caution">
    <text evidence="6">The sequence shown here is derived from an EMBL/GenBank/DDBJ whole genome shotgun (WGS) entry which is preliminary data.</text>
</comment>
<dbReference type="InterPro" id="IPR000847">
    <property type="entry name" value="LysR_HTH_N"/>
</dbReference>
<organism evidence="6 7">
    <name type="scientific">Duganella levis</name>
    <dbReference type="NCBI Taxonomy" id="2692169"/>
    <lineage>
        <taxon>Bacteria</taxon>
        <taxon>Pseudomonadati</taxon>
        <taxon>Pseudomonadota</taxon>
        <taxon>Betaproteobacteria</taxon>
        <taxon>Burkholderiales</taxon>
        <taxon>Oxalobacteraceae</taxon>
        <taxon>Telluria group</taxon>
        <taxon>Duganella</taxon>
    </lineage>
</organism>
<dbReference type="PANTHER" id="PTHR30579:SF3">
    <property type="entry name" value="TRANSCRIPTIONAL REGULATORY PROTEIN"/>
    <property type="match status" value="1"/>
</dbReference>
<dbReference type="PANTHER" id="PTHR30579">
    <property type="entry name" value="TRANSCRIPTIONAL REGULATOR"/>
    <property type="match status" value="1"/>
</dbReference>
<name>A0ABW9W521_9BURK</name>
<dbReference type="SUPFAM" id="SSF53850">
    <property type="entry name" value="Periplasmic binding protein-like II"/>
    <property type="match status" value="1"/>
</dbReference>
<feature type="domain" description="HTH lysR-type" evidence="5">
    <location>
        <begin position="4"/>
        <end position="61"/>
    </location>
</feature>
<dbReference type="Gene3D" id="3.40.190.290">
    <property type="match status" value="1"/>
</dbReference>
<proteinExistence type="inferred from homology"/>
<comment type="similarity">
    <text evidence="1">Belongs to the LysR transcriptional regulatory family.</text>
</comment>
<keyword evidence="3" id="KW-0238">DNA-binding</keyword>
<dbReference type="RefSeq" id="WP_161056814.1">
    <property type="nucleotide sequence ID" value="NZ_WWCT01000020.1"/>
</dbReference>
<protein>
    <submittedName>
        <fullName evidence="6">LysR family transcriptional regulator</fullName>
    </submittedName>
</protein>
<dbReference type="InterPro" id="IPR005119">
    <property type="entry name" value="LysR_subst-bd"/>
</dbReference>
<dbReference type="InterPro" id="IPR036390">
    <property type="entry name" value="WH_DNA-bd_sf"/>
</dbReference>
<dbReference type="EMBL" id="WWCT01000020">
    <property type="protein sequence ID" value="MYN29026.1"/>
    <property type="molecule type" value="Genomic_DNA"/>
</dbReference>
<evidence type="ECO:0000256" key="4">
    <source>
        <dbReference type="ARBA" id="ARBA00023163"/>
    </source>
</evidence>
<dbReference type="Proteomes" id="UP000642144">
    <property type="component" value="Unassembled WGS sequence"/>
</dbReference>